<dbReference type="RefSeq" id="WP_114726207.1">
    <property type="nucleotide sequence ID" value="NZ_BJMI01000013.1"/>
</dbReference>
<accession>A0A370G686</accession>
<sequence>MSELLAYGIASITAKGFAYENWSFAVTAPTALELYHRFVAIIDRAWTEKNIYAVPEAAAKAGMEGKEKPRGMSQSWDYSYRDPNGFELLVHARWWDQSQAFSIRPDMHVMTAELKGETRLMYHEQRYEE</sequence>
<evidence type="ECO:0000313" key="1">
    <source>
        <dbReference type="EMBL" id="RDI39305.1"/>
    </source>
</evidence>
<evidence type="ECO:0000313" key="2">
    <source>
        <dbReference type="Proteomes" id="UP000254958"/>
    </source>
</evidence>
<dbReference type="AlphaFoldDB" id="A0A370G686"/>
<proteinExistence type="predicted"/>
<dbReference type="EMBL" id="QQAW01000002">
    <property type="protein sequence ID" value="RDI39305.1"/>
    <property type="molecule type" value="Genomic_DNA"/>
</dbReference>
<keyword evidence="2" id="KW-1185">Reference proteome</keyword>
<comment type="caution">
    <text evidence="1">The sequence shown here is derived from an EMBL/GenBank/DDBJ whole genome shotgun (WGS) entry which is preliminary data.</text>
</comment>
<organism evidence="1 2">
    <name type="scientific">Gluconacetobacter liquefaciens</name>
    <name type="common">Acetobacter liquefaciens</name>
    <dbReference type="NCBI Taxonomy" id="89584"/>
    <lineage>
        <taxon>Bacteria</taxon>
        <taxon>Pseudomonadati</taxon>
        <taxon>Pseudomonadota</taxon>
        <taxon>Alphaproteobacteria</taxon>
        <taxon>Acetobacterales</taxon>
        <taxon>Acetobacteraceae</taxon>
        <taxon>Gluconacetobacter</taxon>
    </lineage>
</organism>
<reference evidence="1 2" key="1">
    <citation type="submission" date="2018-07" db="EMBL/GenBank/DDBJ databases">
        <title>Genomic Encyclopedia of Type Strains, Phase IV (KMG-IV): sequencing the most valuable type-strain genomes for metagenomic binning, comparative biology and taxonomic classification.</title>
        <authorList>
            <person name="Goeker M."/>
        </authorList>
    </citation>
    <scope>NUCLEOTIDE SEQUENCE [LARGE SCALE GENOMIC DNA]</scope>
    <source>
        <strain evidence="1 2">DSM 5603</strain>
    </source>
</reference>
<dbReference type="Proteomes" id="UP000254958">
    <property type="component" value="Unassembled WGS sequence"/>
</dbReference>
<protein>
    <submittedName>
        <fullName evidence="1">Uncharacterized protein</fullName>
    </submittedName>
</protein>
<gene>
    <name evidence="1" type="ORF">C7453_10292</name>
</gene>
<dbReference type="OrthoDB" id="8481364at2"/>
<name>A0A370G686_GLULI</name>